<dbReference type="SMART" id="SM00248">
    <property type="entry name" value="ANK"/>
    <property type="match status" value="2"/>
</dbReference>
<organism evidence="3">
    <name type="scientific">viral metagenome</name>
    <dbReference type="NCBI Taxonomy" id="1070528"/>
    <lineage>
        <taxon>unclassified sequences</taxon>
        <taxon>metagenomes</taxon>
        <taxon>organismal metagenomes</taxon>
    </lineage>
</organism>
<accession>A0A6C0JS57</accession>
<reference evidence="3" key="1">
    <citation type="journal article" date="2020" name="Nature">
        <title>Giant virus diversity and host interactions through global metagenomics.</title>
        <authorList>
            <person name="Schulz F."/>
            <person name="Roux S."/>
            <person name="Paez-Espino D."/>
            <person name="Jungbluth S."/>
            <person name="Walsh D.A."/>
            <person name="Denef V.J."/>
            <person name="McMahon K.D."/>
            <person name="Konstantinidis K.T."/>
            <person name="Eloe-Fadrosh E.A."/>
            <person name="Kyrpides N.C."/>
            <person name="Woyke T."/>
        </authorList>
    </citation>
    <scope>NUCLEOTIDE SEQUENCE</scope>
    <source>
        <strain evidence="3">GVMAG-S-1062768-28</strain>
    </source>
</reference>
<dbReference type="AlphaFoldDB" id="A0A6C0JS57"/>
<dbReference type="PANTHER" id="PTHR24188">
    <property type="entry name" value="ANKYRIN REPEAT PROTEIN"/>
    <property type="match status" value="1"/>
</dbReference>
<keyword evidence="1" id="KW-0677">Repeat</keyword>
<evidence type="ECO:0000256" key="1">
    <source>
        <dbReference type="ARBA" id="ARBA00022737"/>
    </source>
</evidence>
<protein>
    <submittedName>
        <fullName evidence="3">Uncharacterized protein</fullName>
    </submittedName>
</protein>
<dbReference type="EMBL" id="MN740695">
    <property type="protein sequence ID" value="QHU08203.1"/>
    <property type="molecule type" value="Genomic_DNA"/>
</dbReference>
<keyword evidence="2" id="KW-0040">ANK repeat</keyword>
<evidence type="ECO:0000256" key="2">
    <source>
        <dbReference type="ARBA" id="ARBA00023043"/>
    </source>
</evidence>
<evidence type="ECO:0000313" key="3">
    <source>
        <dbReference type="EMBL" id="QHU08203.1"/>
    </source>
</evidence>
<dbReference type="Pfam" id="PF12796">
    <property type="entry name" value="Ank_2"/>
    <property type="match status" value="1"/>
</dbReference>
<dbReference type="SUPFAM" id="SSF48403">
    <property type="entry name" value="Ankyrin repeat"/>
    <property type="match status" value="1"/>
</dbReference>
<proteinExistence type="predicted"/>
<dbReference type="Gene3D" id="1.25.40.20">
    <property type="entry name" value="Ankyrin repeat-containing domain"/>
    <property type="match status" value="1"/>
</dbReference>
<dbReference type="PANTHER" id="PTHR24188:SF29">
    <property type="entry name" value="GH09064P"/>
    <property type="match status" value="1"/>
</dbReference>
<dbReference type="InterPro" id="IPR002110">
    <property type="entry name" value="Ankyrin_rpt"/>
</dbReference>
<dbReference type="InterPro" id="IPR036770">
    <property type="entry name" value="Ankyrin_rpt-contain_sf"/>
</dbReference>
<sequence>MVNKIFALGEFLNACITGDYETVKSLITQINPSAEDNAAIGYASHDGHLEIVKLLLADPRVNPATNNNWPIRCASHNGHLEVVRLLLDDSRVDPSDIENCAVRWAKENGHTEIVQLLTEHLYRVDGPIYNQNII</sequence>
<name>A0A6C0JS57_9ZZZZ</name>